<keyword evidence="2" id="KW-0547">Nucleotide-binding</keyword>
<dbReference type="Proteomes" id="UP000003163">
    <property type="component" value="Unassembled WGS sequence"/>
</dbReference>
<evidence type="ECO:0000313" key="7">
    <source>
        <dbReference type="EMBL" id="EJW02945.1"/>
    </source>
</evidence>
<reference evidence="8" key="2">
    <citation type="submission" date="2015-07" db="EMBL/GenBank/DDBJ databases">
        <title>Contrasting host-pathogen interactions and genome evolution in two generalist and specialist microsporidian pathogens of mosquitoes.</title>
        <authorList>
            <consortium name="The Broad Institute Genomics Platform"/>
            <consortium name="The Broad Institute Genome Sequencing Center for Infectious Disease"/>
            <person name="Cuomo C.A."/>
            <person name="Sanscrainte N.D."/>
            <person name="Goldberg J.M."/>
            <person name="Heiman D."/>
            <person name="Young S."/>
            <person name="Zeng Q."/>
            <person name="Becnel J.J."/>
            <person name="Birren B.W."/>
        </authorList>
    </citation>
    <scope>NUCLEOTIDE SEQUENCE [LARGE SCALE GENOMIC DNA]</scope>
    <source>
        <strain evidence="8">USNM 41457</strain>
    </source>
</reference>
<dbReference type="InParanoid" id="J9DK01"/>
<feature type="domain" description="SRP54-type proteins GTP-binding" evidence="6">
    <location>
        <begin position="83"/>
        <end position="96"/>
    </location>
</feature>
<dbReference type="HOGENOM" id="CLU_146800_0_0_1"/>
<dbReference type="STRING" id="1003232.J9DK01"/>
<keyword evidence="3" id="KW-0342">GTP-binding</keyword>
<evidence type="ECO:0000256" key="2">
    <source>
        <dbReference type="ARBA" id="ARBA00022741"/>
    </source>
</evidence>
<accession>J9DK01</accession>
<dbReference type="GO" id="GO:0005789">
    <property type="term" value="C:endoplasmic reticulum membrane"/>
    <property type="evidence" value="ECO:0007669"/>
    <property type="project" value="TreeGrafter"/>
</dbReference>
<evidence type="ECO:0000256" key="3">
    <source>
        <dbReference type="ARBA" id="ARBA00023134"/>
    </source>
</evidence>
<evidence type="ECO:0000256" key="5">
    <source>
        <dbReference type="ARBA" id="ARBA00029433"/>
    </source>
</evidence>
<sequence>MHCNKNLMQSLSKLARINPIDHYIFVGEALVGNDSLEHLKEFNKAINAGNHSKKIDSLFVTKCDTVDDKMGQIVNMCVSGESPVLFMGTGQTNMSLSIMDLDSVADSLMQ</sequence>
<keyword evidence="4" id="KW-0472">Membrane</keyword>
<dbReference type="InterPro" id="IPR027417">
    <property type="entry name" value="P-loop_NTPase"/>
</dbReference>
<dbReference type="GO" id="GO:0003924">
    <property type="term" value="F:GTPase activity"/>
    <property type="evidence" value="ECO:0007669"/>
    <property type="project" value="TreeGrafter"/>
</dbReference>
<reference evidence="7 8" key="1">
    <citation type="submission" date="2011-08" db="EMBL/GenBank/DDBJ databases">
        <authorList>
            <person name="Liu Z.J."/>
            <person name="Shi F.L."/>
            <person name="Lu J.Q."/>
            <person name="Li M."/>
            <person name="Wang Z.L."/>
        </authorList>
    </citation>
    <scope>NUCLEOTIDE SEQUENCE [LARGE SCALE GENOMIC DNA]</scope>
    <source>
        <strain evidence="7 8">USNM 41457</strain>
    </source>
</reference>
<keyword evidence="8" id="KW-1185">Reference proteome</keyword>
<dbReference type="Pfam" id="PF00448">
    <property type="entry name" value="SRP54"/>
    <property type="match status" value="1"/>
</dbReference>
<dbReference type="VEuPathDB" id="MicrosporidiaDB:EDEG_02674"/>
<comment type="similarity">
    <text evidence="1">Belongs to the GTP-binding SRP family.</text>
</comment>
<comment type="subcellular location">
    <subcellularLocation>
        <location evidence="5">Endomembrane system</location>
        <topology evidence="5">Peripheral membrane protein</topology>
        <orientation evidence="5">Cytoplasmic side</orientation>
    </subcellularLocation>
</comment>
<dbReference type="PANTHER" id="PTHR43134">
    <property type="entry name" value="SIGNAL RECOGNITION PARTICLE RECEPTOR SUBUNIT ALPHA"/>
    <property type="match status" value="1"/>
</dbReference>
<dbReference type="PANTHER" id="PTHR43134:SF1">
    <property type="entry name" value="SIGNAL RECOGNITION PARTICLE RECEPTOR SUBUNIT ALPHA"/>
    <property type="match status" value="1"/>
</dbReference>
<dbReference type="OrthoDB" id="1727884at2759"/>
<evidence type="ECO:0000259" key="6">
    <source>
        <dbReference type="PROSITE" id="PS00300"/>
    </source>
</evidence>
<proteinExistence type="inferred from homology"/>
<dbReference type="GO" id="GO:0006614">
    <property type="term" value="P:SRP-dependent cotranslational protein targeting to membrane"/>
    <property type="evidence" value="ECO:0007669"/>
    <property type="project" value="InterPro"/>
</dbReference>
<dbReference type="GO" id="GO:0005525">
    <property type="term" value="F:GTP binding"/>
    <property type="evidence" value="ECO:0007669"/>
    <property type="project" value="UniProtKB-KW"/>
</dbReference>
<dbReference type="OMA" id="WRSSEEY"/>
<dbReference type="PROSITE" id="PS00300">
    <property type="entry name" value="SRP54"/>
    <property type="match status" value="1"/>
</dbReference>
<dbReference type="AlphaFoldDB" id="J9DK01"/>
<evidence type="ECO:0000256" key="1">
    <source>
        <dbReference type="ARBA" id="ARBA00008531"/>
    </source>
</evidence>
<dbReference type="GO" id="GO:0005047">
    <property type="term" value="F:signal recognition particle binding"/>
    <property type="evidence" value="ECO:0007669"/>
    <property type="project" value="TreeGrafter"/>
</dbReference>
<dbReference type="InterPro" id="IPR000897">
    <property type="entry name" value="SRP54_GTPase_dom"/>
</dbReference>
<dbReference type="EMBL" id="AFBI03000050">
    <property type="protein sequence ID" value="EJW02945.1"/>
    <property type="molecule type" value="Genomic_DNA"/>
</dbReference>
<protein>
    <recommendedName>
        <fullName evidence="6">SRP54-type proteins GTP-binding domain-containing protein</fullName>
    </recommendedName>
</protein>
<name>J9DK01_EDHAE</name>
<dbReference type="SUPFAM" id="SSF52540">
    <property type="entry name" value="P-loop containing nucleoside triphosphate hydrolases"/>
    <property type="match status" value="1"/>
</dbReference>
<gene>
    <name evidence="7" type="ORF">EDEG_02674</name>
</gene>
<evidence type="ECO:0000256" key="4">
    <source>
        <dbReference type="ARBA" id="ARBA00023136"/>
    </source>
</evidence>
<dbReference type="Gene3D" id="3.40.50.300">
    <property type="entry name" value="P-loop containing nucleotide triphosphate hydrolases"/>
    <property type="match status" value="1"/>
</dbReference>
<dbReference type="SMART" id="SM00962">
    <property type="entry name" value="SRP54"/>
    <property type="match status" value="1"/>
</dbReference>
<evidence type="ECO:0000313" key="8">
    <source>
        <dbReference type="Proteomes" id="UP000003163"/>
    </source>
</evidence>
<organism evidence="7 8">
    <name type="scientific">Edhazardia aedis (strain USNM 41457)</name>
    <name type="common">Microsporidian parasite</name>
    <dbReference type="NCBI Taxonomy" id="1003232"/>
    <lineage>
        <taxon>Eukaryota</taxon>
        <taxon>Fungi</taxon>
        <taxon>Fungi incertae sedis</taxon>
        <taxon>Microsporidia</taxon>
        <taxon>Edhazardia</taxon>
    </lineage>
</organism>
<comment type="caution">
    <text evidence="7">The sequence shown here is derived from an EMBL/GenBank/DDBJ whole genome shotgun (WGS) entry which is preliminary data.</text>
</comment>